<name>A0A6C0IU48_9ZZZZ</name>
<evidence type="ECO:0000313" key="2">
    <source>
        <dbReference type="EMBL" id="QHT96015.1"/>
    </source>
</evidence>
<keyword evidence="1" id="KW-0812">Transmembrane</keyword>
<evidence type="ECO:0000256" key="1">
    <source>
        <dbReference type="SAM" id="Phobius"/>
    </source>
</evidence>
<keyword evidence="1" id="KW-0472">Membrane</keyword>
<accession>A0A6C0IU48</accession>
<sequence>MNLKKMLLQVLIVIFVVYILYLLVQKYYFTSREPFIGHLYRPHIRSFNNLYENFMNNYGPHRIVSKINKWFNY</sequence>
<dbReference type="EMBL" id="MN740250">
    <property type="protein sequence ID" value="QHT96015.1"/>
    <property type="molecule type" value="Genomic_DNA"/>
</dbReference>
<protein>
    <submittedName>
        <fullName evidence="2">Uncharacterized protein</fullName>
    </submittedName>
</protein>
<reference evidence="2" key="1">
    <citation type="journal article" date="2020" name="Nature">
        <title>Giant virus diversity and host interactions through global metagenomics.</title>
        <authorList>
            <person name="Schulz F."/>
            <person name="Roux S."/>
            <person name="Paez-Espino D."/>
            <person name="Jungbluth S."/>
            <person name="Walsh D.A."/>
            <person name="Denef V.J."/>
            <person name="McMahon K.D."/>
            <person name="Konstantinidis K.T."/>
            <person name="Eloe-Fadrosh E.A."/>
            <person name="Kyrpides N.C."/>
            <person name="Woyke T."/>
        </authorList>
    </citation>
    <scope>NUCLEOTIDE SEQUENCE</scope>
    <source>
        <strain evidence="2">GVMAG-M-3300024301-20</strain>
    </source>
</reference>
<dbReference type="AlphaFoldDB" id="A0A6C0IU48"/>
<proteinExistence type="predicted"/>
<organism evidence="2">
    <name type="scientific">viral metagenome</name>
    <dbReference type="NCBI Taxonomy" id="1070528"/>
    <lineage>
        <taxon>unclassified sequences</taxon>
        <taxon>metagenomes</taxon>
        <taxon>organismal metagenomes</taxon>
    </lineage>
</organism>
<keyword evidence="1" id="KW-1133">Transmembrane helix</keyword>
<feature type="transmembrane region" description="Helical" evidence="1">
    <location>
        <begin position="6"/>
        <end position="24"/>
    </location>
</feature>